<feature type="transmembrane region" description="Helical" evidence="1">
    <location>
        <begin position="64"/>
        <end position="83"/>
    </location>
</feature>
<keyword evidence="1" id="KW-1133">Transmembrane helix</keyword>
<accession>A0AAV4M9N0</accession>
<protein>
    <submittedName>
        <fullName evidence="2">Uncharacterized protein</fullName>
    </submittedName>
</protein>
<gene>
    <name evidence="2" type="ORF">CEXT_724401</name>
</gene>
<evidence type="ECO:0000313" key="2">
    <source>
        <dbReference type="EMBL" id="GIX69091.1"/>
    </source>
</evidence>
<dbReference type="Proteomes" id="UP001054945">
    <property type="component" value="Unassembled WGS sequence"/>
</dbReference>
<comment type="caution">
    <text evidence="2">The sequence shown here is derived from an EMBL/GenBank/DDBJ whole genome shotgun (WGS) entry which is preliminary data.</text>
</comment>
<sequence length="92" mass="10587">MLERKLIDPKNCEIISVRHLIYNPFHAMFCSDRINGICYSSFTHRHPDYCRSTLNLLHYRTTQMLEVLCLATVVAAVTALAIVKLDSEKFVS</sequence>
<keyword evidence="3" id="KW-1185">Reference proteome</keyword>
<reference evidence="2 3" key="1">
    <citation type="submission" date="2021-06" db="EMBL/GenBank/DDBJ databases">
        <title>Caerostris extrusa draft genome.</title>
        <authorList>
            <person name="Kono N."/>
            <person name="Arakawa K."/>
        </authorList>
    </citation>
    <scope>NUCLEOTIDE SEQUENCE [LARGE SCALE GENOMIC DNA]</scope>
</reference>
<evidence type="ECO:0000256" key="1">
    <source>
        <dbReference type="SAM" id="Phobius"/>
    </source>
</evidence>
<keyword evidence="1" id="KW-0472">Membrane</keyword>
<evidence type="ECO:0000313" key="3">
    <source>
        <dbReference type="Proteomes" id="UP001054945"/>
    </source>
</evidence>
<name>A0AAV4M9N0_CAEEX</name>
<proteinExistence type="predicted"/>
<keyword evidence="1" id="KW-0812">Transmembrane</keyword>
<dbReference type="EMBL" id="BPLR01019545">
    <property type="protein sequence ID" value="GIX69091.1"/>
    <property type="molecule type" value="Genomic_DNA"/>
</dbReference>
<organism evidence="2 3">
    <name type="scientific">Caerostris extrusa</name>
    <name type="common">Bark spider</name>
    <name type="synonym">Caerostris bankana</name>
    <dbReference type="NCBI Taxonomy" id="172846"/>
    <lineage>
        <taxon>Eukaryota</taxon>
        <taxon>Metazoa</taxon>
        <taxon>Ecdysozoa</taxon>
        <taxon>Arthropoda</taxon>
        <taxon>Chelicerata</taxon>
        <taxon>Arachnida</taxon>
        <taxon>Araneae</taxon>
        <taxon>Araneomorphae</taxon>
        <taxon>Entelegynae</taxon>
        <taxon>Araneoidea</taxon>
        <taxon>Araneidae</taxon>
        <taxon>Caerostris</taxon>
    </lineage>
</organism>
<dbReference type="AlphaFoldDB" id="A0AAV4M9N0"/>